<dbReference type="AlphaFoldDB" id="A0A1I5AEG5"/>
<dbReference type="Gene3D" id="3.60.15.10">
    <property type="entry name" value="Ribonuclease Z/Hydroxyacylglutathione hydrolase-like"/>
    <property type="match status" value="1"/>
</dbReference>
<dbReference type="GO" id="GO:0017001">
    <property type="term" value="P:antibiotic catabolic process"/>
    <property type="evidence" value="ECO:0007669"/>
    <property type="project" value="InterPro"/>
</dbReference>
<dbReference type="GO" id="GO:0042597">
    <property type="term" value="C:periplasmic space"/>
    <property type="evidence" value="ECO:0007669"/>
    <property type="project" value="UniProtKB-SubCell"/>
</dbReference>
<evidence type="ECO:0000256" key="13">
    <source>
        <dbReference type="SAM" id="SignalP"/>
    </source>
</evidence>
<evidence type="ECO:0000259" key="14">
    <source>
        <dbReference type="SMART" id="SM00849"/>
    </source>
</evidence>
<keyword evidence="8 13" id="KW-0732">Signal</keyword>
<evidence type="ECO:0000256" key="1">
    <source>
        <dbReference type="ARBA" id="ARBA00001526"/>
    </source>
</evidence>
<dbReference type="InterPro" id="IPR036866">
    <property type="entry name" value="RibonucZ/Hydroxyglut_hydro"/>
</dbReference>
<dbReference type="InterPro" id="IPR058199">
    <property type="entry name" value="BlaB//VIM/IMP-1"/>
</dbReference>
<dbReference type="InterPro" id="IPR001279">
    <property type="entry name" value="Metallo-B-lactamas"/>
</dbReference>
<keyword evidence="10" id="KW-0378">Hydrolase</keyword>
<dbReference type="PANTHER" id="PTHR42951:SF4">
    <property type="entry name" value="ACYL-COENZYME A THIOESTERASE MBLAC2"/>
    <property type="match status" value="1"/>
</dbReference>
<evidence type="ECO:0000313" key="15">
    <source>
        <dbReference type="EMBL" id="SFN60589.1"/>
    </source>
</evidence>
<dbReference type="GO" id="GO:0008800">
    <property type="term" value="F:beta-lactamase activity"/>
    <property type="evidence" value="ECO:0007669"/>
    <property type="project" value="UniProtKB-EC"/>
</dbReference>
<evidence type="ECO:0000256" key="8">
    <source>
        <dbReference type="ARBA" id="ARBA00022729"/>
    </source>
</evidence>
<keyword evidence="9" id="KW-0574">Periplasm</keyword>
<reference evidence="16" key="1">
    <citation type="submission" date="2016-10" db="EMBL/GenBank/DDBJ databases">
        <authorList>
            <person name="Varghese N."/>
            <person name="Submissions S."/>
        </authorList>
    </citation>
    <scope>NUCLEOTIDE SEQUENCE [LARGE SCALE GENOMIC DNA]</scope>
    <source>
        <strain evidence="16">XJ109</strain>
    </source>
</reference>
<dbReference type="NCBIfam" id="NF012229">
    <property type="entry name" value="bla_class_B_core"/>
    <property type="match status" value="1"/>
</dbReference>
<dbReference type="SUPFAM" id="SSF56281">
    <property type="entry name" value="Metallo-hydrolase/oxidoreductase"/>
    <property type="match status" value="1"/>
</dbReference>
<dbReference type="Pfam" id="PF00753">
    <property type="entry name" value="Lactamase_B"/>
    <property type="match status" value="1"/>
</dbReference>
<evidence type="ECO:0000256" key="4">
    <source>
        <dbReference type="ARBA" id="ARBA00005250"/>
    </source>
</evidence>
<accession>A0A1I5AEG5</accession>
<keyword evidence="7" id="KW-0479">Metal-binding</keyword>
<protein>
    <recommendedName>
        <fullName evidence="6">beta-lactamase</fullName>
        <ecNumber evidence="6">3.5.2.6</ecNumber>
    </recommendedName>
</protein>
<keyword evidence="16" id="KW-1185">Reference proteome</keyword>
<dbReference type="NCBIfam" id="NF033088">
    <property type="entry name" value="bla_subclass_B1"/>
    <property type="match status" value="1"/>
</dbReference>
<dbReference type="PANTHER" id="PTHR42951">
    <property type="entry name" value="METALLO-BETA-LACTAMASE DOMAIN-CONTAINING"/>
    <property type="match status" value="1"/>
</dbReference>
<evidence type="ECO:0000256" key="2">
    <source>
        <dbReference type="ARBA" id="ARBA00001947"/>
    </source>
</evidence>
<evidence type="ECO:0000256" key="10">
    <source>
        <dbReference type="ARBA" id="ARBA00022801"/>
    </source>
</evidence>
<evidence type="ECO:0000256" key="11">
    <source>
        <dbReference type="ARBA" id="ARBA00022833"/>
    </source>
</evidence>
<dbReference type="OrthoDB" id="9769598at2"/>
<dbReference type="GO" id="GO:0046677">
    <property type="term" value="P:response to antibiotic"/>
    <property type="evidence" value="ECO:0007669"/>
    <property type="project" value="UniProtKB-KW"/>
</dbReference>
<feature type="domain" description="Metallo-beta-lactamase" evidence="14">
    <location>
        <begin position="45"/>
        <end position="215"/>
    </location>
</feature>
<evidence type="ECO:0000256" key="9">
    <source>
        <dbReference type="ARBA" id="ARBA00022764"/>
    </source>
</evidence>
<dbReference type="EC" id="3.5.2.6" evidence="6"/>
<dbReference type="PROSITE" id="PS00744">
    <property type="entry name" value="BETA_LACTAMASE_B_2"/>
    <property type="match status" value="1"/>
</dbReference>
<comment type="similarity">
    <text evidence="4">Belongs to the metallo-beta-lactamase superfamily. Class-B beta-lactamase family.</text>
</comment>
<evidence type="ECO:0000256" key="6">
    <source>
        <dbReference type="ARBA" id="ARBA00012865"/>
    </source>
</evidence>
<evidence type="ECO:0000256" key="12">
    <source>
        <dbReference type="ARBA" id="ARBA00023251"/>
    </source>
</evidence>
<dbReference type="InterPro" id="IPR001018">
    <property type="entry name" value="Beta-lactamase_class-B_CS"/>
</dbReference>
<gene>
    <name evidence="15" type="ORF">SAMN05421738_11656</name>
</gene>
<dbReference type="SMART" id="SM00849">
    <property type="entry name" value="Lactamase_B"/>
    <property type="match status" value="1"/>
</dbReference>
<evidence type="ECO:0000256" key="3">
    <source>
        <dbReference type="ARBA" id="ARBA00004418"/>
    </source>
</evidence>
<organism evidence="15 16">
    <name type="scientific">Algoriella xinjiangensis</name>
    <dbReference type="NCBI Taxonomy" id="684065"/>
    <lineage>
        <taxon>Bacteria</taxon>
        <taxon>Pseudomonadati</taxon>
        <taxon>Bacteroidota</taxon>
        <taxon>Flavobacteriia</taxon>
        <taxon>Flavobacteriales</taxon>
        <taxon>Weeksellaceae</taxon>
        <taxon>Algoriella</taxon>
    </lineage>
</organism>
<name>A0A1I5AEG5_9FLAO</name>
<comment type="subunit">
    <text evidence="5">Monomer.</text>
</comment>
<evidence type="ECO:0000256" key="7">
    <source>
        <dbReference type="ARBA" id="ARBA00022723"/>
    </source>
</evidence>
<comment type="subcellular location">
    <subcellularLocation>
        <location evidence="3">Periplasm</location>
    </subcellularLocation>
</comment>
<dbReference type="InterPro" id="IPR050855">
    <property type="entry name" value="NDM-1-like"/>
</dbReference>
<feature type="chain" id="PRO_5011527319" description="beta-lactamase" evidence="13">
    <location>
        <begin position="17"/>
        <end position="233"/>
    </location>
</feature>
<feature type="signal peptide" evidence="13">
    <location>
        <begin position="1"/>
        <end position="16"/>
    </location>
</feature>
<dbReference type="NCBIfam" id="NF012146">
    <property type="entry name" value="blaB-IND-MUS"/>
    <property type="match status" value="1"/>
</dbReference>
<keyword evidence="12" id="KW-0046">Antibiotic resistance</keyword>
<dbReference type="GO" id="GO:0008270">
    <property type="term" value="F:zinc ion binding"/>
    <property type="evidence" value="ECO:0007669"/>
    <property type="project" value="InterPro"/>
</dbReference>
<evidence type="ECO:0000256" key="5">
    <source>
        <dbReference type="ARBA" id="ARBA00011245"/>
    </source>
</evidence>
<sequence>MYWIGLFFLFSTFSMAQESPLKIEQINPKLFVYTTYNTFDGQKYAANAVYLVTKKGVVIFDTPWDKTQYQPLLDSIQAKHNLPVLAIFTSHWHEDRAGGFDFYNKKGIPTYATAQTNSILKANNKATSTHEIVLNKLYKIGGEKFKIEYFGEGHSLDNTTVWFPKYEILNGGCLVKSAEANDIGFIGDGNVKEWPTTINKLEQAHPAIKRVIPGHDEWKNGDHLKRTKEIIKQ</sequence>
<comment type="cofactor">
    <cofactor evidence="2">
        <name>Zn(2+)</name>
        <dbReference type="ChEBI" id="CHEBI:29105"/>
    </cofactor>
</comment>
<proteinExistence type="inferred from homology"/>
<dbReference type="EMBL" id="FOUZ01000016">
    <property type="protein sequence ID" value="SFN60589.1"/>
    <property type="molecule type" value="Genomic_DNA"/>
</dbReference>
<dbReference type="STRING" id="684065.SAMN05421738_11656"/>
<comment type="catalytic activity">
    <reaction evidence="1">
        <text>a beta-lactam + H2O = a substituted beta-amino acid</text>
        <dbReference type="Rhea" id="RHEA:20401"/>
        <dbReference type="ChEBI" id="CHEBI:15377"/>
        <dbReference type="ChEBI" id="CHEBI:35627"/>
        <dbReference type="ChEBI" id="CHEBI:140347"/>
        <dbReference type="EC" id="3.5.2.6"/>
    </reaction>
</comment>
<dbReference type="Proteomes" id="UP000199149">
    <property type="component" value="Unassembled WGS sequence"/>
</dbReference>
<keyword evidence="11" id="KW-0862">Zinc</keyword>
<evidence type="ECO:0000313" key="16">
    <source>
        <dbReference type="Proteomes" id="UP000199149"/>
    </source>
</evidence>